<sequence>MDSITEEVQGGDAAAFAFEAVQNDSAHTGDSAQSGCGCWGTCGCNSCHS</sequence>
<comment type="caution">
    <text evidence="1">The sequence shown here is derived from an EMBL/GenBank/DDBJ whole genome shotgun (WGS) entry which is preliminary data.</text>
</comment>
<evidence type="ECO:0000313" key="1">
    <source>
        <dbReference type="EMBL" id="MFD0690209.1"/>
    </source>
</evidence>
<name>A0ABW2XVQ4_9ACTN</name>
<dbReference type="EMBL" id="JBHTGP010000018">
    <property type="protein sequence ID" value="MFD0690209.1"/>
    <property type="molecule type" value="Genomic_DNA"/>
</dbReference>
<evidence type="ECO:0000313" key="2">
    <source>
        <dbReference type="Proteomes" id="UP001597063"/>
    </source>
</evidence>
<protein>
    <submittedName>
        <fullName evidence="1">Uncharacterized protein</fullName>
    </submittedName>
</protein>
<dbReference type="Proteomes" id="UP001597063">
    <property type="component" value="Unassembled WGS sequence"/>
</dbReference>
<accession>A0ABW2XVQ4</accession>
<proteinExistence type="predicted"/>
<dbReference type="RefSeq" id="WP_165503331.1">
    <property type="nucleotide sequence ID" value="NZ_CAACUY010000425.1"/>
</dbReference>
<keyword evidence="2" id="KW-1185">Reference proteome</keyword>
<gene>
    <name evidence="1" type="ORF">ACFQZM_37370</name>
</gene>
<reference evidence="2" key="1">
    <citation type="journal article" date="2019" name="Int. J. Syst. Evol. Microbiol.">
        <title>The Global Catalogue of Microorganisms (GCM) 10K type strain sequencing project: providing services to taxonomists for standard genome sequencing and annotation.</title>
        <authorList>
            <consortium name="The Broad Institute Genomics Platform"/>
            <consortium name="The Broad Institute Genome Sequencing Center for Infectious Disease"/>
            <person name="Wu L."/>
            <person name="Ma J."/>
        </authorList>
    </citation>
    <scope>NUCLEOTIDE SEQUENCE [LARGE SCALE GENOMIC DNA]</scope>
    <source>
        <strain evidence="2">JCM 9371</strain>
    </source>
</reference>
<organism evidence="1 2">
    <name type="scientific">Actinomadura fibrosa</name>
    <dbReference type="NCBI Taxonomy" id="111802"/>
    <lineage>
        <taxon>Bacteria</taxon>
        <taxon>Bacillati</taxon>
        <taxon>Actinomycetota</taxon>
        <taxon>Actinomycetes</taxon>
        <taxon>Streptosporangiales</taxon>
        <taxon>Thermomonosporaceae</taxon>
        <taxon>Actinomadura</taxon>
    </lineage>
</organism>